<dbReference type="InterPro" id="IPR022204">
    <property type="entry name" value="PpdC-like_C"/>
</dbReference>
<keyword evidence="4" id="KW-1185">Reference proteome</keyword>
<dbReference type="RefSeq" id="WP_173635341.1">
    <property type="nucleotide sequence ID" value="NZ_CP054212.1"/>
</dbReference>
<name>A0A6M8UCB9_9GAMM</name>
<proteinExistence type="predicted"/>
<dbReference type="InterPro" id="IPR012902">
    <property type="entry name" value="N_methyl_site"/>
</dbReference>
<dbReference type="GO" id="GO:0016020">
    <property type="term" value="C:membrane"/>
    <property type="evidence" value="ECO:0007669"/>
    <property type="project" value="UniProtKB-SubCell"/>
</dbReference>
<sequence length="110" mass="12637">MRRKPPRQSGFSLPEILLSLLLFSIGLVALLHYNQALTAGFLMQWQQRQAWRYAALRLEGYEPAGWRTLLSESGRIAACRLVTVRVISPRGREARLDSLYCERTPLTHLQ</sequence>
<reference evidence="3 4" key="1">
    <citation type="submission" date="2020-06" db="EMBL/GenBank/DDBJ databases">
        <title>Genome sequence of Paramixta manurensis strain PD-1.</title>
        <authorList>
            <person name="Lee C.W."/>
            <person name="Kim J."/>
        </authorList>
    </citation>
    <scope>NUCLEOTIDE SEQUENCE [LARGE SCALE GENOMIC DNA]</scope>
    <source>
        <strain evidence="3 4">PD-1</strain>
    </source>
</reference>
<accession>A0A6M8UCB9</accession>
<dbReference type="Pfam" id="PF07963">
    <property type="entry name" value="N_methyl"/>
    <property type="match status" value="1"/>
</dbReference>
<evidence type="ECO:0000313" key="3">
    <source>
        <dbReference type="EMBL" id="QKJ88486.1"/>
    </source>
</evidence>
<dbReference type="NCBIfam" id="TIGR02532">
    <property type="entry name" value="IV_pilin_GFxxxE"/>
    <property type="match status" value="1"/>
</dbReference>
<gene>
    <name evidence="3" type="ORF">PMPD1_3570</name>
</gene>
<evidence type="ECO:0000259" key="2">
    <source>
        <dbReference type="Pfam" id="PF12528"/>
    </source>
</evidence>
<comment type="subcellular location">
    <subcellularLocation>
        <location evidence="1">Membrane</location>
        <topology evidence="1">Single-pass membrane protein</topology>
    </subcellularLocation>
</comment>
<organism evidence="3 4">
    <name type="scientific">Paramixta manurensis</name>
    <dbReference type="NCBI Taxonomy" id="2740817"/>
    <lineage>
        <taxon>Bacteria</taxon>
        <taxon>Pseudomonadati</taxon>
        <taxon>Pseudomonadota</taxon>
        <taxon>Gammaproteobacteria</taxon>
        <taxon>Enterobacterales</taxon>
        <taxon>Erwiniaceae</taxon>
        <taxon>Paramixta</taxon>
    </lineage>
</organism>
<dbReference type="Pfam" id="PF12528">
    <property type="entry name" value="T2SSppdC"/>
    <property type="match status" value="1"/>
</dbReference>
<dbReference type="Proteomes" id="UP000505325">
    <property type="component" value="Chromosome"/>
</dbReference>
<dbReference type="EMBL" id="CP054212">
    <property type="protein sequence ID" value="QKJ88486.1"/>
    <property type="molecule type" value="Genomic_DNA"/>
</dbReference>
<evidence type="ECO:0000256" key="1">
    <source>
        <dbReference type="ARBA" id="ARBA00004167"/>
    </source>
</evidence>
<evidence type="ECO:0000313" key="4">
    <source>
        <dbReference type="Proteomes" id="UP000505325"/>
    </source>
</evidence>
<feature type="domain" description="Prepilin peptidase dependent protein C-like C-terminal" evidence="2">
    <location>
        <begin position="33"/>
        <end position="101"/>
    </location>
</feature>
<dbReference type="KEGG" id="pmak:PMPD1_3570"/>
<protein>
    <submittedName>
        <fullName evidence="3">Prepilin peptidase dependent protein C</fullName>
    </submittedName>
</protein>
<dbReference type="PROSITE" id="PS00409">
    <property type="entry name" value="PROKAR_NTER_METHYL"/>
    <property type="match status" value="1"/>
</dbReference>
<dbReference type="AlphaFoldDB" id="A0A6M8UCB9"/>